<evidence type="ECO:0000313" key="2">
    <source>
        <dbReference type="EMBL" id="CAJ1403036.1"/>
    </source>
</evidence>
<feature type="region of interest" description="Disordered" evidence="1">
    <location>
        <begin position="57"/>
        <end position="118"/>
    </location>
</feature>
<comment type="caution">
    <text evidence="2">The sequence shown here is derived from an EMBL/GenBank/DDBJ whole genome shotgun (WGS) entry which is preliminary data.</text>
</comment>
<organism evidence="2 3">
    <name type="scientific">Effrenium voratum</name>
    <dbReference type="NCBI Taxonomy" id="2562239"/>
    <lineage>
        <taxon>Eukaryota</taxon>
        <taxon>Sar</taxon>
        <taxon>Alveolata</taxon>
        <taxon>Dinophyceae</taxon>
        <taxon>Suessiales</taxon>
        <taxon>Symbiodiniaceae</taxon>
        <taxon>Effrenium</taxon>
    </lineage>
</organism>
<dbReference type="EMBL" id="CAUJNA010003478">
    <property type="protein sequence ID" value="CAJ1403036.1"/>
    <property type="molecule type" value="Genomic_DNA"/>
</dbReference>
<accession>A0AA36JDH3</accession>
<feature type="compositionally biased region" description="Low complexity" evidence="1">
    <location>
        <begin position="88"/>
        <end position="99"/>
    </location>
</feature>
<protein>
    <recommendedName>
        <fullName evidence="4">C3H1-type domain-containing protein</fullName>
    </recommendedName>
</protein>
<reference evidence="2" key="1">
    <citation type="submission" date="2023-08" db="EMBL/GenBank/DDBJ databases">
        <authorList>
            <person name="Chen Y."/>
            <person name="Shah S."/>
            <person name="Dougan E. K."/>
            <person name="Thang M."/>
            <person name="Chan C."/>
        </authorList>
    </citation>
    <scope>NUCLEOTIDE SEQUENCE</scope>
</reference>
<name>A0AA36JDH3_9DINO</name>
<keyword evidence="3" id="KW-1185">Reference proteome</keyword>
<gene>
    <name evidence="2" type="ORF">EVOR1521_LOCUS25789</name>
</gene>
<sequence length="208" mass="22694">MEDDNVHDFKLVENKTFLEYLPICRAGRSASCPGRLNRTGSVECLLPASRRSSRSASFAFGLPRPGNEALSASPRNKPNYAKAGSNETLASAADTATTTCSQEDADETTNGREPGWSAGSSLHPQRCKPCAWFWRPAGCARGTNCHHCHTCLPGELVRRRKQNRVVAKTFRSLAKERPQLALPSQLCFPAAVPMMWPVEMCFSAGSGH</sequence>
<proteinExistence type="predicted"/>
<dbReference type="AlphaFoldDB" id="A0AA36JDH3"/>
<evidence type="ECO:0000256" key="1">
    <source>
        <dbReference type="SAM" id="MobiDB-lite"/>
    </source>
</evidence>
<evidence type="ECO:0000313" key="3">
    <source>
        <dbReference type="Proteomes" id="UP001178507"/>
    </source>
</evidence>
<dbReference type="Proteomes" id="UP001178507">
    <property type="component" value="Unassembled WGS sequence"/>
</dbReference>
<evidence type="ECO:0008006" key="4">
    <source>
        <dbReference type="Google" id="ProtNLM"/>
    </source>
</evidence>